<proteinExistence type="predicted"/>
<name>G4Q7F3_ACIIR</name>
<dbReference type="AlphaFoldDB" id="G4Q7F3"/>
<keyword evidence="2" id="KW-1185">Reference proteome</keyword>
<dbReference type="Proteomes" id="UP000007093">
    <property type="component" value="Chromosome"/>
</dbReference>
<dbReference type="HOGENOM" id="CLU_2713180_0_0_9"/>
<reference evidence="1 2" key="1">
    <citation type="journal article" date="2011" name="J. Bacteriol.">
        <title>Complete genome sequence of Acidaminococcus intestini RYC-MR95, a Gram-negative bacterium from the phylum Firmicutes.</title>
        <authorList>
            <person name="D'Auria G."/>
            <person name="Galan J.C."/>
            <person name="Rodriguez-Alcayna M."/>
            <person name="Moya A."/>
            <person name="Baquero F."/>
            <person name="Latorre A."/>
        </authorList>
    </citation>
    <scope>NUCLEOTIDE SEQUENCE [LARGE SCALE GENOMIC DNA]</scope>
    <source>
        <strain evidence="1 2">RyC-MR95</strain>
    </source>
</reference>
<accession>G4Q7F3</accession>
<dbReference type="STRING" id="568816.Acin_0247"/>
<sequence>MFHSLCFSAHVFQKGLPILIGYTVLGFACSRLDQKAGLMPATLFAMRIPIYGDSPEFIGMAMMMGLPSYPSF</sequence>
<protein>
    <submittedName>
        <fullName evidence="1">Uncharacterized protein</fullName>
    </submittedName>
</protein>
<dbReference type="PATRIC" id="fig|568816.4.peg.240"/>
<dbReference type="EMBL" id="CP003058">
    <property type="protein sequence ID" value="AEQ21491.1"/>
    <property type="molecule type" value="Genomic_DNA"/>
</dbReference>
<gene>
    <name evidence="1" type="ordered locus">Acin_0247</name>
</gene>
<dbReference type="InParanoid" id="G4Q7F3"/>
<evidence type="ECO:0000313" key="1">
    <source>
        <dbReference type="EMBL" id="AEQ21491.1"/>
    </source>
</evidence>
<evidence type="ECO:0000313" key="2">
    <source>
        <dbReference type="Proteomes" id="UP000007093"/>
    </source>
</evidence>
<dbReference type="KEGG" id="ain:Acin_0247"/>
<organism evidence="1 2">
    <name type="scientific">Acidaminococcus intestini (strain RyC-MR95)</name>
    <dbReference type="NCBI Taxonomy" id="568816"/>
    <lineage>
        <taxon>Bacteria</taxon>
        <taxon>Bacillati</taxon>
        <taxon>Bacillota</taxon>
        <taxon>Negativicutes</taxon>
        <taxon>Acidaminococcales</taxon>
        <taxon>Acidaminococcaceae</taxon>
        <taxon>Acidaminococcus</taxon>
    </lineage>
</organism>